<protein>
    <submittedName>
        <fullName evidence="2">Uncharacterized protein</fullName>
    </submittedName>
</protein>
<name>A0ABD1DZE2_HYPHA</name>
<dbReference type="PANTHER" id="PTHR16246">
    <property type="entry name" value="HOST CELL FACTOR C1 REGULATOR 1"/>
    <property type="match status" value="1"/>
</dbReference>
<dbReference type="InterPro" id="IPR029195">
    <property type="entry name" value="HCFC1R1"/>
</dbReference>
<feature type="region of interest" description="Disordered" evidence="1">
    <location>
        <begin position="203"/>
        <end position="234"/>
    </location>
</feature>
<keyword evidence="3" id="KW-1185">Reference proteome</keyword>
<proteinExistence type="predicted"/>
<organism evidence="2 3">
    <name type="scientific">Hypothenemus hampei</name>
    <name type="common">Coffee berry borer</name>
    <dbReference type="NCBI Taxonomy" id="57062"/>
    <lineage>
        <taxon>Eukaryota</taxon>
        <taxon>Metazoa</taxon>
        <taxon>Ecdysozoa</taxon>
        <taxon>Arthropoda</taxon>
        <taxon>Hexapoda</taxon>
        <taxon>Insecta</taxon>
        <taxon>Pterygota</taxon>
        <taxon>Neoptera</taxon>
        <taxon>Endopterygota</taxon>
        <taxon>Coleoptera</taxon>
        <taxon>Polyphaga</taxon>
        <taxon>Cucujiformia</taxon>
        <taxon>Curculionidae</taxon>
        <taxon>Scolytinae</taxon>
        <taxon>Hypothenemus</taxon>
    </lineage>
</organism>
<dbReference type="Proteomes" id="UP001566132">
    <property type="component" value="Unassembled WGS sequence"/>
</dbReference>
<evidence type="ECO:0000313" key="3">
    <source>
        <dbReference type="Proteomes" id="UP001566132"/>
    </source>
</evidence>
<comment type="caution">
    <text evidence="2">The sequence shown here is derived from an EMBL/GenBank/DDBJ whole genome shotgun (WGS) entry which is preliminary data.</text>
</comment>
<accession>A0ABD1DZE2</accession>
<feature type="compositionally biased region" description="Basic and acidic residues" evidence="1">
    <location>
        <begin position="219"/>
        <end position="230"/>
    </location>
</feature>
<reference evidence="2 3" key="1">
    <citation type="submission" date="2024-05" db="EMBL/GenBank/DDBJ databases">
        <title>Genetic variation in Jamaican populations of the coffee berry borer (Hypothenemus hampei).</title>
        <authorList>
            <person name="Errbii M."/>
            <person name="Myrie A."/>
        </authorList>
    </citation>
    <scope>NUCLEOTIDE SEQUENCE [LARGE SCALE GENOMIC DNA]</scope>
    <source>
        <strain evidence="2">JA-Hopewell-2020-01-JO</strain>
        <tissue evidence="2">Whole body</tissue>
    </source>
</reference>
<gene>
    <name evidence="2" type="ORF">ABEB36_015598</name>
</gene>
<evidence type="ECO:0000256" key="1">
    <source>
        <dbReference type="SAM" id="MobiDB-lite"/>
    </source>
</evidence>
<evidence type="ECO:0000313" key="2">
    <source>
        <dbReference type="EMBL" id="KAL1487763.1"/>
    </source>
</evidence>
<dbReference type="PANTHER" id="PTHR16246:SF2">
    <property type="entry name" value="HOST CELL FACTOR C1 REGULATOR 1"/>
    <property type="match status" value="1"/>
</dbReference>
<dbReference type="AlphaFoldDB" id="A0ABD1DZE2"/>
<dbReference type="EMBL" id="JBDJPC010000019">
    <property type="protein sequence ID" value="KAL1487763.1"/>
    <property type="molecule type" value="Genomic_DNA"/>
</dbReference>
<sequence>MAYNNMLGKPNESNQQSVFRFEAYPGPQNFNPWTEPKQIDSQTAQYQNTGYNYGQNFSPLPMLSQIPSSFSFSNTSTLSGTNISSMGQFPYQVINPGCSQETVKLLLGKRKCDSPPLVPCKQHITEEKMAEHMSRLHISSDMETSPLEPESVKNKRLYMCDEMRKLQADTLLPASLMAKFQKPCTALVLWQPQPRLSVFANTFNNNNNSESDATEEDDVSKNKDTSKNEQLDIDQMECEGIGTMDLDL</sequence>